<dbReference type="Pfam" id="PF14432">
    <property type="entry name" value="DYW_deaminase"/>
    <property type="match status" value="1"/>
</dbReference>
<dbReference type="Proteomes" id="UP000734854">
    <property type="component" value="Unassembled WGS sequence"/>
</dbReference>
<protein>
    <recommendedName>
        <fullName evidence="2">DYW domain-containing protein</fullName>
    </recommendedName>
</protein>
<dbReference type="EMBL" id="JACMSC010000006">
    <property type="protein sequence ID" value="KAG6517050.1"/>
    <property type="molecule type" value="Genomic_DNA"/>
</dbReference>
<keyword evidence="4" id="KW-1185">Reference proteome</keyword>
<feature type="domain" description="DYW" evidence="2">
    <location>
        <begin position="77"/>
        <end position="110"/>
    </location>
</feature>
<gene>
    <name evidence="3" type="ORF">ZIOFF_020428</name>
</gene>
<comment type="caution">
    <text evidence="3">The sequence shown here is derived from an EMBL/GenBank/DDBJ whole genome shotgun (WGS) entry which is preliminary data.</text>
</comment>
<evidence type="ECO:0000313" key="3">
    <source>
        <dbReference type="EMBL" id="KAG6517050.1"/>
    </source>
</evidence>
<dbReference type="InterPro" id="IPR032867">
    <property type="entry name" value="DYW_dom"/>
</dbReference>
<organism evidence="3 4">
    <name type="scientific">Zingiber officinale</name>
    <name type="common">Ginger</name>
    <name type="synonym">Amomum zingiber</name>
    <dbReference type="NCBI Taxonomy" id="94328"/>
    <lineage>
        <taxon>Eukaryota</taxon>
        <taxon>Viridiplantae</taxon>
        <taxon>Streptophyta</taxon>
        <taxon>Embryophyta</taxon>
        <taxon>Tracheophyta</taxon>
        <taxon>Spermatophyta</taxon>
        <taxon>Magnoliopsida</taxon>
        <taxon>Liliopsida</taxon>
        <taxon>Zingiberales</taxon>
        <taxon>Zingiberaceae</taxon>
        <taxon>Zingiber</taxon>
    </lineage>
</organism>
<evidence type="ECO:0000313" key="4">
    <source>
        <dbReference type="Proteomes" id="UP000734854"/>
    </source>
</evidence>
<feature type="region of interest" description="Disordered" evidence="1">
    <location>
        <begin position="39"/>
        <end position="61"/>
    </location>
</feature>
<evidence type="ECO:0000259" key="2">
    <source>
        <dbReference type="Pfam" id="PF14432"/>
    </source>
</evidence>
<accession>A0A8J5H6C6</accession>
<proteinExistence type="predicted"/>
<dbReference type="GO" id="GO:0008270">
    <property type="term" value="F:zinc ion binding"/>
    <property type="evidence" value="ECO:0007669"/>
    <property type="project" value="InterPro"/>
</dbReference>
<dbReference type="AlphaFoldDB" id="A0A8J5H6C6"/>
<evidence type="ECO:0000256" key="1">
    <source>
        <dbReference type="SAM" id="MobiDB-lite"/>
    </source>
</evidence>
<reference evidence="3 4" key="1">
    <citation type="submission" date="2020-08" db="EMBL/GenBank/DDBJ databases">
        <title>Plant Genome Project.</title>
        <authorList>
            <person name="Zhang R.-G."/>
        </authorList>
    </citation>
    <scope>NUCLEOTIDE SEQUENCE [LARGE SCALE GENOMIC DNA]</scope>
    <source>
        <tissue evidence="3">Rhizome</tissue>
    </source>
</reference>
<sequence length="110" mass="12111">MGTPFGSSKPFVDQLATLFCKLGGAEEARLVFDEMPARRGHRRKGIKGGSGVGGEVDPKRREAHEKVQLHEEKRAAGYGPGTRFVLRDINEEAKAQALMYHSERLAIAYA</sequence>
<name>A0A8J5H6C6_ZINOF</name>